<gene>
    <name evidence="4" type="ORF">ETH_00023435</name>
</gene>
<dbReference type="VEuPathDB" id="ToxoDB:ETH_00023435"/>
<keyword evidence="1" id="KW-0677">Repeat</keyword>
<dbReference type="PROSITE" id="PS50012">
    <property type="entry name" value="RCC1_3"/>
    <property type="match status" value="3"/>
</dbReference>
<dbReference type="PANTHER" id="PTHR22872">
    <property type="entry name" value="BTK-BINDING PROTEIN-RELATED"/>
    <property type="match status" value="1"/>
</dbReference>
<feature type="repeat" description="RCC1" evidence="2">
    <location>
        <begin position="1"/>
        <end position="49"/>
    </location>
</feature>
<feature type="region of interest" description="Disordered" evidence="3">
    <location>
        <begin position="81"/>
        <end position="100"/>
    </location>
</feature>
<dbReference type="RefSeq" id="XP_013235880.1">
    <property type="nucleotide sequence ID" value="XM_013380426.1"/>
</dbReference>
<evidence type="ECO:0000256" key="2">
    <source>
        <dbReference type="PROSITE-ProRule" id="PRU00235"/>
    </source>
</evidence>
<reference evidence="4" key="1">
    <citation type="submission" date="2013-10" db="EMBL/GenBank/DDBJ databases">
        <title>Genomic analysis of the causative agents of coccidiosis in chickens.</title>
        <authorList>
            <person name="Reid A.J."/>
            <person name="Blake D."/>
            <person name="Billington K."/>
            <person name="Browne H."/>
            <person name="Dunn M."/>
            <person name="Hung S."/>
            <person name="Kawahara F."/>
            <person name="Miranda-Saavedra D."/>
            <person name="Mourier T."/>
            <person name="Nagra H."/>
            <person name="Otto T.D."/>
            <person name="Rawlings N."/>
            <person name="Sanchez A."/>
            <person name="Sanders M."/>
            <person name="Subramaniam C."/>
            <person name="Tay Y."/>
            <person name="Dear P."/>
            <person name="Doerig C."/>
            <person name="Gruber A."/>
            <person name="Parkinson J."/>
            <person name="Shirley M."/>
            <person name="Wan K.L."/>
            <person name="Berriman M."/>
            <person name="Tomley F."/>
            <person name="Pain A."/>
        </authorList>
    </citation>
    <scope>NUCLEOTIDE SEQUENCE [LARGE SCALE GENOMIC DNA]</scope>
    <source>
        <strain evidence="4">Houghton</strain>
    </source>
</reference>
<dbReference type="PRINTS" id="PR00633">
    <property type="entry name" value="RCCNDNSATION"/>
</dbReference>
<dbReference type="GeneID" id="25253799"/>
<dbReference type="InterPro" id="IPR008936">
    <property type="entry name" value="Rho_GTPase_activation_prot"/>
</dbReference>
<name>U6L7F0_EIMTE</name>
<dbReference type="SUPFAM" id="SSF50985">
    <property type="entry name" value="RCC1/BLIP-II"/>
    <property type="match status" value="1"/>
</dbReference>
<protein>
    <submittedName>
        <fullName evidence="4">Regulator of chromosome condensation family protein, related</fullName>
    </submittedName>
</protein>
<dbReference type="VEuPathDB" id="ToxoDB:ETH2_1324700"/>
<dbReference type="Gene3D" id="1.10.506.10">
    <property type="entry name" value="GTPase Activation - p120gap, domain 1"/>
    <property type="match status" value="1"/>
</dbReference>
<feature type="non-terminal residue" evidence="4">
    <location>
        <position position="666"/>
    </location>
</feature>
<feature type="repeat" description="RCC1" evidence="2">
    <location>
        <begin position="50"/>
        <end position="113"/>
    </location>
</feature>
<evidence type="ECO:0000256" key="1">
    <source>
        <dbReference type="ARBA" id="ARBA00022737"/>
    </source>
</evidence>
<dbReference type="EMBL" id="HG678034">
    <property type="protein sequence ID" value="CDJ45133.1"/>
    <property type="molecule type" value="Genomic_DNA"/>
</dbReference>
<organism evidence="4 5">
    <name type="scientific">Eimeria tenella</name>
    <name type="common">Coccidian parasite</name>
    <dbReference type="NCBI Taxonomy" id="5802"/>
    <lineage>
        <taxon>Eukaryota</taxon>
        <taxon>Sar</taxon>
        <taxon>Alveolata</taxon>
        <taxon>Apicomplexa</taxon>
        <taxon>Conoidasida</taxon>
        <taxon>Coccidia</taxon>
        <taxon>Eucoccidiorida</taxon>
        <taxon>Eimeriorina</taxon>
        <taxon>Eimeriidae</taxon>
        <taxon>Eimeria</taxon>
    </lineage>
</organism>
<sequence>MWGAADSGKLGLGEQVLGGAVTVPHVVSLPAAVSKLALGQSHVLALTARGLLYSWGAGFYGRLGLGSTANVYTPARVNFPTPVKPTSTHPPEPSPHTSKSAAAAAAAAAADYDDYAAADYADSGDAAAADYDSVMMMVPFKVPSKASKIPKVRCPRVSRCGKLLRGPPCLCVSLLLETSGCGAAAAAFAAANTFCLRSFLCKLRAPRGPPGSPPSLHAETTASPSPKTAANGELYAWGCTGSGRLGVGWRRKQLQQTPAMVIPNWADPSVSSAAAAAAAAAEDTGFQYPADLQDAAAAADRIHLDPTLSEAAVQSFLSRLGFAAASSSSSSSSSMVGSLWPALQQLLQQEEFETRPDFLLSLEDSLVSILNRDINELLQLGDREKELKQLETHYQTLLIGVAARARCALANTADNKTPEELQSKLPAVEPLAFILQQQPAYLLRLLFSVNLKTEREVVLRVTEQVYMELDDRRIGGLFCCLMRAVARQEVAEVPDLMSCMDPGTSNLMELLRMYALRGFRALFCNALLDLRNPNSFATRASRLGNVDVYYNIDELLPKHGLEKIEDASKSQQEAIRSEFHLGFEALQELLLSGLVGLLQQQLLLLPVAVQRLLLQTSLFVYARGFALDPELLQLGIDFCYTIPVVKLVLNGLFEPLLADPDEFCSA</sequence>
<dbReference type="InterPro" id="IPR009091">
    <property type="entry name" value="RCC1/BLIP-II"/>
</dbReference>
<feature type="repeat" description="RCC1" evidence="2">
    <location>
        <begin position="232"/>
        <end position="283"/>
    </location>
</feature>
<evidence type="ECO:0000313" key="5">
    <source>
        <dbReference type="Proteomes" id="UP000030747"/>
    </source>
</evidence>
<reference evidence="4" key="2">
    <citation type="submission" date="2013-10" db="EMBL/GenBank/DDBJ databases">
        <authorList>
            <person name="Aslett M."/>
        </authorList>
    </citation>
    <scope>NUCLEOTIDE SEQUENCE [LARGE SCALE GENOMIC DNA]</scope>
    <source>
        <strain evidence="4">Houghton</strain>
    </source>
</reference>
<dbReference type="InterPro" id="IPR051625">
    <property type="entry name" value="Signaling_Regulatory_Domain"/>
</dbReference>
<dbReference type="AlphaFoldDB" id="U6L7F0"/>
<proteinExistence type="predicted"/>
<dbReference type="InterPro" id="IPR000408">
    <property type="entry name" value="Reg_chr_condens"/>
</dbReference>
<evidence type="ECO:0000256" key="3">
    <source>
        <dbReference type="SAM" id="MobiDB-lite"/>
    </source>
</evidence>
<dbReference type="OrthoDB" id="8068875at2759"/>
<keyword evidence="5" id="KW-1185">Reference proteome</keyword>
<dbReference type="Pfam" id="PF00415">
    <property type="entry name" value="RCC1"/>
    <property type="match status" value="1"/>
</dbReference>
<dbReference type="Gene3D" id="2.130.10.30">
    <property type="entry name" value="Regulator of chromosome condensation 1/beta-lactamase-inhibitor protein II"/>
    <property type="match status" value="1"/>
</dbReference>
<dbReference type="Proteomes" id="UP000030747">
    <property type="component" value="Unassembled WGS sequence"/>
</dbReference>
<evidence type="ECO:0000313" key="4">
    <source>
        <dbReference type="EMBL" id="CDJ45133.1"/>
    </source>
</evidence>
<accession>U6L7F0</accession>